<keyword evidence="6 8" id="KW-0460">Magnesium</keyword>
<sequence>MRNIEVCLTPELIHLYDLQGKIVIIVDIFRATSTMVTALANKVDSVTPVENLEVCRQMANEGYVIAGERNGKTAEGFALGNSPLSYLDNGFLDKKIAMTTTNGTLAIEKSKSGSSEILIGAFLNLHATASYLKSKKEDILILCAGWKGKFNLEDSLYAGALIDALSEDLAYDCDGALATRALYQANKNNISGFLAQASHAKRLQNHNIEADIDFCLTFDKYDLVGKLVDGKLVVWNWKTVGSRS</sequence>
<dbReference type="RefSeq" id="WP_213944178.1">
    <property type="nucleotide sequence ID" value="NZ_JAHBGI010000004.1"/>
</dbReference>
<evidence type="ECO:0000256" key="4">
    <source>
        <dbReference type="ARBA" id="ARBA00021948"/>
    </source>
</evidence>
<evidence type="ECO:0000256" key="5">
    <source>
        <dbReference type="ARBA" id="ARBA00022801"/>
    </source>
</evidence>
<evidence type="ECO:0000313" key="10">
    <source>
        <dbReference type="Proteomes" id="UP001319104"/>
    </source>
</evidence>
<comment type="catalytic activity">
    <reaction evidence="7 8">
        <text>(2R)-O-phospho-3-sulfolactate + H2O = (2R)-3-sulfolactate + phosphate</text>
        <dbReference type="Rhea" id="RHEA:23416"/>
        <dbReference type="ChEBI" id="CHEBI:15377"/>
        <dbReference type="ChEBI" id="CHEBI:15597"/>
        <dbReference type="ChEBI" id="CHEBI:43474"/>
        <dbReference type="ChEBI" id="CHEBI:58738"/>
        <dbReference type="EC" id="3.1.3.71"/>
    </reaction>
</comment>
<dbReference type="SUPFAM" id="SSF142823">
    <property type="entry name" value="ComB-like"/>
    <property type="match status" value="1"/>
</dbReference>
<comment type="similarity">
    <text evidence="2 8">Belongs to the ComB family.</text>
</comment>
<dbReference type="PANTHER" id="PTHR37311">
    <property type="entry name" value="2-PHOSPHOSULFOLACTATE PHOSPHATASE-RELATED"/>
    <property type="match status" value="1"/>
</dbReference>
<comment type="cofactor">
    <cofactor evidence="1 8">
        <name>Mg(2+)</name>
        <dbReference type="ChEBI" id="CHEBI:18420"/>
    </cofactor>
</comment>
<evidence type="ECO:0000256" key="6">
    <source>
        <dbReference type="ARBA" id="ARBA00022842"/>
    </source>
</evidence>
<gene>
    <name evidence="8" type="primary">comB</name>
    <name evidence="9" type="ORF">KI659_02075</name>
</gene>
<dbReference type="GO" id="GO:0050545">
    <property type="term" value="F:sulfopyruvate decarboxylase activity"/>
    <property type="evidence" value="ECO:0007669"/>
    <property type="project" value="TreeGrafter"/>
</dbReference>
<keyword evidence="10" id="KW-1185">Reference proteome</keyword>
<reference evidence="9 10" key="1">
    <citation type="submission" date="2021-05" db="EMBL/GenBank/DDBJ databases">
        <authorList>
            <person name="Zhang Z.D."/>
            <person name="Osman G."/>
        </authorList>
    </citation>
    <scope>NUCLEOTIDE SEQUENCE [LARGE SCALE GENOMIC DNA]</scope>
    <source>
        <strain evidence="9 10">KCTC 32217</strain>
    </source>
</reference>
<dbReference type="InterPro" id="IPR036702">
    <property type="entry name" value="ComB-like_sf"/>
</dbReference>
<dbReference type="Proteomes" id="UP001319104">
    <property type="component" value="Unassembled WGS sequence"/>
</dbReference>
<dbReference type="HAMAP" id="MF_00490">
    <property type="entry name" value="ComB"/>
    <property type="match status" value="1"/>
</dbReference>
<dbReference type="Pfam" id="PF04029">
    <property type="entry name" value="2-ph_phosp"/>
    <property type="match status" value="1"/>
</dbReference>
<organism evidence="9 10">
    <name type="scientific">Litoribacter ruber</name>
    <dbReference type="NCBI Taxonomy" id="702568"/>
    <lineage>
        <taxon>Bacteria</taxon>
        <taxon>Pseudomonadati</taxon>
        <taxon>Bacteroidota</taxon>
        <taxon>Cytophagia</taxon>
        <taxon>Cytophagales</taxon>
        <taxon>Cyclobacteriaceae</taxon>
        <taxon>Litoribacter</taxon>
    </lineage>
</organism>
<dbReference type="AlphaFoldDB" id="A0AAP2CJA2"/>
<evidence type="ECO:0000313" key="9">
    <source>
        <dbReference type="EMBL" id="MBS9522792.1"/>
    </source>
</evidence>
<dbReference type="InterPro" id="IPR005238">
    <property type="entry name" value="ComB-like"/>
</dbReference>
<evidence type="ECO:0000256" key="1">
    <source>
        <dbReference type="ARBA" id="ARBA00001946"/>
    </source>
</evidence>
<keyword evidence="5 8" id="KW-0378">Hydrolase</keyword>
<dbReference type="PANTHER" id="PTHR37311:SF1">
    <property type="entry name" value="2-PHOSPHOSULFOLACTATE PHOSPHATASE-RELATED"/>
    <property type="match status" value="1"/>
</dbReference>
<proteinExistence type="inferred from homology"/>
<dbReference type="EC" id="3.1.3.71" evidence="3 8"/>
<comment type="caution">
    <text evidence="9">The sequence shown here is derived from an EMBL/GenBank/DDBJ whole genome shotgun (WGS) entry which is preliminary data.</text>
</comment>
<evidence type="ECO:0000256" key="2">
    <source>
        <dbReference type="ARBA" id="ARBA00009997"/>
    </source>
</evidence>
<accession>A0AAP2CJA2</accession>
<protein>
    <recommendedName>
        <fullName evidence="4 8">Probable 2-phosphosulfolactate phosphatase</fullName>
        <ecNumber evidence="3 8">3.1.3.71</ecNumber>
    </recommendedName>
</protein>
<dbReference type="Gene3D" id="3.90.1560.10">
    <property type="entry name" value="ComB-like"/>
    <property type="match status" value="1"/>
</dbReference>
<evidence type="ECO:0000256" key="8">
    <source>
        <dbReference type="HAMAP-Rule" id="MF_00490"/>
    </source>
</evidence>
<evidence type="ECO:0000256" key="7">
    <source>
        <dbReference type="ARBA" id="ARBA00033711"/>
    </source>
</evidence>
<dbReference type="GO" id="GO:0000287">
    <property type="term" value="F:magnesium ion binding"/>
    <property type="evidence" value="ECO:0007669"/>
    <property type="project" value="UniProtKB-UniRule"/>
</dbReference>
<dbReference type="GO" id="GO:0050532">
    <property type="term" value="F:2-phosphosulfolactate phosphatase activity"/>
    <property type="evidence" value="ECO:0007669"/>
    <property type="project" value="UniProtKB-UniRule"/>
</dbReference>
<dbReference type="EMBL" id="JAHCMY010000001">
    <property type="protein sequence ID" value="MBS9522792.1"/>
    <property type="molecule type" value="Genomic_DNA"/>
</dbReference>
<name>A0AAP2CJA2_9BACT</name>
<evidence type="ECO:0000256" key="3">
    <source>
        <dbReference type="ARBA" id="ARBA00012953"/>
    </source>
</evidence>